<reference evidence="1" key="2">
    <citation type="submission" date="2022-01" db="EMBL/GenBank/DDBJ databases">
        <authorList>
            <person name="Yamashiro T."/>
            <person name="Shiraishi A."/>
            <person name="Satake H."/>
            <person name="Nakayama K."/>
        </authorList>
    </citation>
    <scope>NUCLEOTIDE SEQUENCE</scope>
</reference>
<organism evidence="1 2">
    <name type="scientific">Tanacetum coccineum</name>
    <dbReference type="NCBI Taxonomy" id="301880"/>
    <lineage>
        <taxon>Eukaryota</taxon>
        <taxon>Viridiplantae</taxon>
        <taxon>Streptophyta</taxon>
        <taxon>Embryophyta</taxon>
        <taxon>Tracheophyta</taxon>
        <taxon>Spermatophyta</taxon>
        <taxon>Magnoliopsida</taxon>
        <taxon>eudicotyledons</taxon>
        <taxon>Gunneridae</taxon>
        <taxon>Pentapetalae</taxon>
        <taxon>asterids</taxon>
        <taxon>campanulids</taxon>
        <taxon>Asterales</taxon>
        <taxon>Asteraceae</taxon>
        <taxon>Asteroideae</taxon>
        <taxon>Anthemideae</taxon>
        <taxon>Anthemidinae</taxon>
        <taxon>Tanacetum</taxon>
    </lineage>
</organism>
<comment type="caution">
    <text evidence="1">The sequence shown here is derived from an EMBL/GenBank/DDBJ whole genome shotgun (WGS) entry which is preliminary data.</text>
</comment>
<accession>A0ABQ5ALM2</accession>
<gene>
    <name evidence="1" type="ORF">Tco_0823133</name>
</gene>
<dbReference type="Gene3D" id="3.30.519.10">
    <property type="entry name" value="Guanine Nucleotide Dissociation Inhibitor, domain 2"/>
    <property type="match status" value="1"/>
</dbReference>
<dbReference type="EMBL" id="BQNB010012311">
    <property type="protein sequence ID" value="GJT01964.1"/>
    <property type="molecule type" value="Genomic_DNA"/>
</dbReference>
<name>A0ABQ5ALM2_9ASTR</name>
<keyword evidence="2" id="KW-1185">Reference proteome</keyword>
<proteinExistence type="predicted"/>
<reference evidence="1" key="1">
    <citation type="journal article" date="2022" name="Int. J. Mol. Sci.">
        <title>Draft Genome of Tanacetum Coccineum: Genomic Comparison of Closely Related Tanacetum-Family Plants.</title>
        <authorList>
            <person name="Yamashiro T."/>
            <person name="Shiraishi A."/>
            <person name="Nakayama K."/>
            <person name="Satake H."/>
        </authorList>
    </citation>
    <scope>NUCLEOTIDE SEQUENCE</scope>
</reference>
<evidence type="ECO:0000313" key="2">
    <source>
        <dbReference type="Proteomes" id="UP001151760"/>
    </source>
</evidence>
<sequence>MARNVPHPTPFGCCCILLDRQLLSDSGLSLALYPDQATSVRVLQLGSNIVVCPSGMKKKSLHAAMDRLFSVHTSDTADSSSTDQTDSADAKDSAEVKPTLLWSALYIQDLIEGSMGPVVTTPTPDGNLNHNDLVLEILSLEVYCSHSKRCTMEIILVLPACVLEICLELLMCGFNGLFQKLYPDDEFFPETINTDSSDKLDDDSDLLES</sequence>
<evidence type="ECO:0000313" key="1">
    <source>
        <dbReference type="EMBL" id="GJT01964.1"/>
    </source>
</evidence>
<protein>
    <submittedName>
        <fullName evidence="1">Rab escort protein</fullName>
    </submittedName>
</protein>
<dbReference type="Proteomes" id="UP001151760">
    <property type="component" value="Unassembled WGS sequence"/>
</dbReference>